<accession>A0A0U2M4B2</accession>
<evidence type="ECO:0000256" key="2">
    <source>
        <dbReference type="SAM" id="MobiDB-lite"/>
    </source>
</evidence>
<dbReference type="PANTHER" id="PTHR42928">
    <property type="entry name" value="TRICARBOXYLATE-BINDING PROTEIN"/>
    <property type="match status" value="1"/>
</dbReference>
<feature type="chain" id="PRO_5039340221" evidence="3">
    <location>
        <begin position="27"/>
        <end position="359"/>
    </location>
</feature>
<evidence type="ECO:0000313" key="4">
    <source>
        <dbReference type="EMBL" id="ALS22416.1"/>
    </source>
</evidence>
<dbReference type="Pfam" id="PF03401">
    <property type="entry name" value="TctC"/>
    <property type="match status" value="1"/>
</dbReference>
<dbReference type="Gene3D" id="3.40.190.150">
    <property type="entry name" value="Bordetella uptake gene, domain 1"/>
    <property type="match status" value="1"/>
</dbReference>
<evidence type="ECO:0000256" key="3">
    <source>
        <dbReference type="SAM" id="SignalP"/>
    </source>
</evidence>
<proteinExistence type="inferred from homology"/>
<protein>
    <submittedName>
        <fullName evidence="4">Transporter</fullName>
    </submittedName>
</protein>
<dbReference type="InterPro" id="IPR042100">
    <property type="entry name" value="Bug_dom1"/>
</dbReference>
<evidence type="ECO:0000256" key="1">
    <source>
        <dbReference type="ARBA" id="ARBA00006987"/>
    </source>
</evidence>
<dbReference type="InterPro" id="IPR005064">
    <property type="entry name" value="BUG"/>
</dbReference>
<evidence type="ECO:0000313" key="5">
    <source>
        <dbReference type="Proteomes" id="UP000061660"/>
    </source>
</evidence>
<comment type="similarity">
    <text evidence="1">Belongs to the UPF0065 (bug) family.</text>
</comment>
<sequence precursor="true">MKKMITLGLAAVLAFTIAACSSSTQTSGTNGGASNHPADHKQANGNANANPTGTAAAWSPAKSIEVVVPAGAGGGWDTTARMAAKVLEEQNIIGQSMGAVNKAGGGGAVAWAGVHAKKGDNHTLFVTSPPIIFVHLNGQSQFSFRDFTPIANLITDYGSFVARADAKWNNLNELFDDMKKDPAKITVVGASAPGSMDHMQFIKVAKAAGVDIRKIKYVSIQDGGALPALLNGSVDIYSTGIAESVEQVRAGKVKVLGITSEKRLSGDGISEFKTAKEQGIDATFENWRGFFGPPGMDPNALAYYEAKFKELNTNSAWVEIRQKYGWNELFLTGEEYKAYLEKEEAALKQLLDELGLRKK</sequence>
<keyword evidence="3" id="KW-0732">Signal</keyword>
<keyword evidence="5" id="KW-1185">Reference proteome</keyword>
<name>A0A0U2M4B2_9BACL</name>
<dbReference type="RefSeq" id="WP_062408685.1">
    <property type="nucleotide sequence ID" value="NZ_CP013652.1"/>
</dbReference>
<dbReference type="OrthoDB" id="9780943at2"/>
<organism evidence="4 5">
    <name type="scientific">Paenibacillus naphthalenovorans</name>
    <dbReference type="NCBI Taxonomy" id="162209"/>
    <lineage>
        <taxon>Bacteria</taxon>
        <taxon>Bacillati</taxon>
        <taxon>Bacillota</taxon>
        <taxon>Bacilli</taxon>
        <taxon>Bacillales</taxon>
        <taxon>Paenibacillaceae</taxon>
        <taxon>Paenibacillus</taxon>
    </lineage>
</organism>
<dbReference type="PROSITE" id="PS51257">
    <property type="entry name" value="PROKAR_LIPOPROTEIN"/>
    <property type="match status" value="1"/>
</dbReference>
<gene>
    <name evidence="4" type="ORF">IJ22_20420</name>
</gene>
<dbReference type="STRING" id="162209.IJ22_20420"/>
<dbReference type="PANTHER" id="PTHR42928:SF3">
    <property type="entry name" value="UPF0065 PROTEIN YFLP"/>
    <property type="match status" value="1"/>
</dbReference>
<dbReference type="Proteomes" id="UP000061660">
    <property type="component" value="Chromosome"/>
</dbReference>
<dbReference type="AlphaFoldDB" id="A0A0U2M4B2"/>
<feature type="signal peptide" evidence="3">
    <location>
        <begin position="1"/>
        <end position="26"/>
    </location>
</feature>
<dbReference type="SUPFAM" id="SSF53850">
    <property type="entry name" value="Periplasmic binding protein-like II"/>
    <property type="match status" value="1"/>
</dbReference>
<feature type="region of interest" description="Disordered" evidence="2">
    <location>
        <begin position="25"/>
        <end position="55"/>
    </location>
</feature>
<reference evidence="4 5" key="2">
    <citation type="journal article" date="2016" name="Genome Announc.">
        <title>Complete Genome Sequences of Two Interactive Moderate Thermophiles, Paenibacillus napthalenovorans 32O-Y and Paenibacillus sp. 32O-W.</title>
        <authorList>
            <person name="Butler R.R.III."/>
            <person name="Wang J."/>
            <person name="Stark B.C."/>
            <person name="Pombert J.F."/>
        </authorList>
    </citation>
    <scope>NUCLEOTIDE SEQUENCE [LARGE SCALE GENOMIC DNA]</scope>
    <source>
        <strain evidence="4 5">32O-Y</strain>
    </source>
</reference>
<dbReference type="PIRSF" id="PIRSF017082">
    <property type="entry name" value="YflP"/>
    <property type="match status" value="1"/>
</dbReference>
<feature type="compositionally biased region" description="Low complexity" evidence="2">
    <location>
        <begin position="25"/>
        <end position="34"/>
    </location>
</feature>
<dbReference type="CDD" id="cd07012">
    <property type="entry name" value="PBP2_Bug_TTT"/>
    <property type="match status" value="1"/>
</dbReference>
<dbReference type="EMBL" id="CP013652">
    <property type="protein sequence ID" value="ALS22416.1"/>
    <property type="molecule type" value="Genomic_DNA"/>
</dbReference>
<feature type="compositionally biased region" description="Low complexity" evidence="2">
    <location>
        <begin position="43"/>
        <end position="55"/>
    </location>
</feature>
<reference evidence="5" key="1">
    <citation type="submission" date="2015-12" db="EMBL/GenBank/DDBJ databases">
        <title>Complete genome sequences of two moderately thermophilic Paenibacillus species.</title>
        <authorList>
            <person name="Butler R.III."/>
            <person name="Wang J."/>
            <person name="Stark B.C."/>
            <person name="Pombert J.-F."/>
        </authorList>
    </citation>
    <scope>NUCLEOTIDE SEQUENCE [LARGE SCALE GENOMIC DNA]</scope>
    <source>
        <strain evidence="5">32O-Y</strain>
    </source>
</reference>
<dbReference type="KEGG" id="pnp:IJ22_20420"/>
<dbReference type="Gene3D" id="3.40.190.10">
    <property type="entry name" value="Periplasmic binding protein-like II"/>
    <property type="match status" value="1"/>
</dbReference>
<dbReference type="PATRIC" id="fig|162209.4.peg.2164"/>